<evidence type="ECO:0000256" key="1">
    <source>
        <dbReference type="SAM" id="MobiDB-lite"/>
    </source>
</evidence>
<sequence length="187" mass="20688">MDEKPRVVIRPSLFTSLHPRSKWDAHELLTELYLDDLDIALQVPDPGQFSVQNSLETIGIFIAGNVSGTVLTLLVTDLHDGIKRWFSKRFAKDDKAPPAYITLYGPNGKPLKRVLGRSADHIVDISPQPRNVHSGRDIEFEPERLGLVPSTAASRTFGQLPNLSVPADFDEPLPDAELAGWEGEEPS</sequence>
<protein>
    <submittedName>
        <fullName evidence="2">Uncharacterized protein</fullName>
    </submittedName>
</protein>
<dbReference type="EMBL" id="JAUHTC010000045">
    <property type="protein sequence ID" value="MDN4518664.1"/>
    <property type="molecule type" value="Genomic_DNA"/>
</dbReference>
<keyword evidence="3" id="KW-1185">Reference proteome</keyword>
<comment type="caution">
    <text evidence="2">The sequence shown here is derived from an EMBL/GenBank/DDBJ whole genome shotgun (WGS) entry which is preliminary data.</text>
</comment>
<proteinExistence type="predicted"/>
<dbReference type="RefSeq" id="WP_301161434.1">
    <property type="nucleotide sequence ID" value="NZ_JAUHTC010000045.1"/>
</dbReference>
<accession>A0ABT8HD24</accession>
<dbReference type="Proteomes" id="UP001172687">
    <property type="component" value="Unassembled WGS sequence"/>
</dbReference>
<gene>
    <name evidence="2" type="ORF">QYF68_12635</name>
</gene>
<organism evidence="2 3">
    <name type="scientific">Mycolicibacterium austroafricanum</name>
    <name type="common">Mycobacterium austroafricanum</name>
    <dbReference type="NCBI Taxonomy" id="39687"/>
    <lineage>
        <taxon>Bacteria</taxon>
        <taxon>Bacillati</taxon>
        <taxon>Actinomycetota</taxon>
        <taxon>Actinomycetes</taxon>
        <taxon>Mycobacteriales</taxon>
        <taxon>Mycobacteriaceae</taxon>
        <taxon>Mycolicibacterium</taxon>
    </lineage>
</organism>
<evidence type="ECO:0000313" key="2">
    <source>
        <dbReference type="EMBL" id="MDN4518664.1"/>
    </source>
</evidence>
<name>A0ABT8HD24_MYCAO</name>
<feature type="region of interest" description="Disordered" evidence="1">
    <location>
        <begin position="163"/>
        <end position="187"/>
    </location>
</feature>
<evidence type="ECO:0000313" key="3">
    <source>
        <dbReference type="Proteomes" id="UP001172687"/>
    </source>
</evidence>
<reference evidence="2" key="1">
    <citation type="submission" date="2023-07" db="EMBL/GenBank/DDBJ databases">
        <title>Degradation of tert-butanol by M. austroafricanum TBA100.</title>
        <authorList>
            <person name="Helbich S."/>
            <person name="Vainshtein Y."/>
        </authorList>
    </citation>
    <scope>NUCLEOTIDE SEQUENCE</scope>
    <source>
        <strain evidence="2">TBA100</strain>
    </source>
</reference>